<dbReference type="PATRIC" id="fig|1423803.3.peg.1179"/>
<evidence type="ECO:0000313" key="5">
    <source>
        <dbReference type="Proteomes" id="UP000051589"/>
    </source>
</evidence>
<proteinExistence type="predicted"/>
<dbReference type="Proteomes" id="UP000051589">
    <property type="component" value="Unassembled WGS sequence"/>
</dbReference>
<sequence length="259" mass="28310">MTLKAVHIFRRNYLMDNDTKTHCTNCGKEIPSKVDFCPFCGAKQASSTDSEVENNENATEMKKGDSQKKPRKKWYKRWWIWVIAIILVLAAIGAASSSDDSDSSSSSDESSATSTAKKNSSSSSSSSTSTSVRKSVQVLDSNSEDQLAEKGETNANQIRYGELIKSNDYYGKPYSISKGEVLQASESKGVTTLLVYIDDDTDQLFEVAVRGKTKAIEDDYVSINGVLDKMTDYDTQSGGSNTVPVIFAKKATVVGHDDN</sequence>
<feature type="domain" description="Zinc-ribbon" evidence="3">
    <location>
        <begin position="22"/>
        <end position="43"/>
    </location>
</feature>
<accession>A0A0R2DCU4</accession>
<feature type="compositionally biased region" description="Low complexity" evidence="1">
    <location>
        <begin position="97"/>
        <end position="131"/>
    </location>
</feature>
<keyword evidence="5" id="KW-1185">Reference proteome</keyword>
<organism evidence="4 5">
    <name type="scientific">Levilactobacillus senmaizukei DSM 21775 = NBRC 103853</name>
    <dbReference type="NCBI Taxonomy" id="1423803"/>
    <lineage>
        <taxon>Bacteria</taxon>
        <taxon>Bacillati</taxon>
        <taxon>Bacillota</taxon>
        <taxon>Bacilli</taxon>
        <taxon>Lactobacillales</taxon>
        <taxon>Lactobacillaceae</taxon>
        <taxon>Levilactobacillus</taxon>
    </lineage>
</organism>
<feature type="region of interest" description="Disordered" evidence="1">
    <location>
        <begin position="48"/>
        <end position="67"/>
    </location>
</feature>
<evidence type="ECO:0000259" key="3">
    <source>
        <dbReference type="Pfam" id="PF13240"/>
    </source>
</evidence>
<evidence type="ECO:0000313" key="4">
    <source>
        <dbReference type="EMBL" id="KRN01254.1"/>
    </source>
</evidence>
<feature type="transmembrane region" description="Helical" evidence="2">
    <location>
        <begin position="78"/>
        <end position="96"/>
    </location>
</feature>
<comment type="caution">
    <text evidence="4">The sequence shown here is derived from an EMBL/GenBank/DDBJ whole genome shotgun (WGS) entry which is preliminary data.</text>
</comment>
<keyword evidence="2" id="KW-0812">Transmembrane</keyword>
<dbReference type="Pfam" id="PF13240">
    <property type="entry name" value="Zn_Ribbon_1"/>
    <property type="match status" value="1"/>
</dbReference>
<dbReference type="STRING" id="1423803.FD13_GL001162"/>
<keyword evidence="2" id="KW-0472">Membrane</keyword>
<keyword evidence="2" id="KW-1133">Transmembrane helix</keyword>
<dbReference type="InterPro" id="IPR026870">
    <property type="entry name" value="Zinc_ribbon_dom"/>
</dbReference>
<dbReference type="AlphaFoldDB" id="A0A0R2DCU4"/>
<dbReference type="EMBL" id="AYZH01000028">
    <property type="protein sequence ID" value="KRN01254.1"/>
    <property type="molecule type" value="Genomic_DNA"/>
</dbReference>
<name>A0A0R2DCU4_9LACO</name>
<protein>
    <recommendedName>
        <fullName evidence="3">Zinc-ribbon domain-containing protein</fullName>
    </recommendedName>
</protein>
<reference evidence="4 5" key="1">
    <citation type="journal article" date="2015" name="Genome Announc.">
        <title>Expanding the biotechnology potential of lactobacilli through comparative genomics of 213 strains and associated genera.</title>
        <authorList>
            <person name="Sun Z."/>
            <person name="Harris H.M."/>
            <person name="McCann A."/>
            <person name="Guo C."/>
            <person name="Argimon S."/>
            <person name="Zhang W."/>
            <person name="Yang X."/>
            <person name="Jeffery I.B."/>
            <person name="Cooney J.C."/>
            <person name="Kagawa T.F."/>
            <person name="Liu W."/>
            <person name="Song Y."/>
            <person name="Salvetti E."/>
            <person name="Wrobel A."/>
            <person name="Rasinkangas P."/>
            <person name="Parkhill J."/>
            <person name="Rea M.C."/>
            <person name="O'Sullivan O."/>
            <person name="Ritari J."/>
            <person name="Douillard F.P."/>
            <person name="Paul Ross R."/>
            <person name="Yang R."/>
            <person name="Briner A.E."/>
            <person name="Felis G.E."/>
            <person name="de Vos W.M."/>
            <person name="Barrangou R."/>
            <person name="Klaenhammer T.R."/>
            <person name="Caufield P.W."/>
            <person name="Cui Y."/>
            <person name="Zhang H."/>
            <person name="O'Toole P.W."/>
        </authorList>
    </citation>
    <scope>NUCLEOTIDE SEQUENCE [LARGE SCALE GENOMIC DNA]</scope>
    <source>
        <strain evidence="4 5">DSM 21775</strain>
    </source>
</reference>
<evidence type="ECO:0000256" key="2">
    <source>
        <dbReference type="SAM" id="Phobius"/>
    </source>
</evidence>
<feature type="compositionally biased region" description="Polar residues" evidence="1">
    <location>
        <begin position="132"/>
        <end position="145"/>
    </location>
</feature>
<gene>
    <name evidence="4" type="ORF">FD13_GL001162</name>
</gene>
<dbReference type="OrthoDB" id="2297197at2"/>
<evidence type="ECO:0000256" key="1">
    <source>
        <dbReference type="SAM" id="MobiDB-lite"/>
    </source>
</evidence>
<feature type="region of interest" description="Disordered" evidence="1">
    <location>
        <begin position="97"/>
        <end position="152"/>
    </location>
</feature>